<evidence type="ECO:0000256" key="1">
    <source>
        <dbReference type="ARBA" id="ARBA00000085"/>
    </source>
</evidence>
<keyword evidence="11" id="KW-1185">Reference proteome</keyword>
<feature type="domain" description="Histidine kinase" evidence="8">
    <location>
        <begin position="141"/>
        <end position="368"/>
    </location>
</feature>
<dbReference type="SUPFAM" id="SSF55874">
    <property type="entry name" value="ATPase domain of HSP90 chaperone/DNA topoisomerase II/histidine kinase"/>
    <property type="match status" value="1"/>
</dbReference>
<dbReference type="Gene3D" id="1.10.287.130">
    <property type="match status" value="1"/>
</dbReference>
<sequence length="368" mass="40620">MSTRVVIVEDERLVARDIAQILQDEGYVICAIASDGETAIKNILDSAPDLVLLDIRIKGAIDGIDVAKFIQSFCDIPLVYLSAFSDAETLKRAQLTNPMGYVVKPFRSEQLLSTITIALTTHSAKHTEEQESVLKDKFLSIIREELRNPLNAILGFSECLKQEMLGTVNSEQIEALQAINSSGNHLLKMINRIIDLSMLEAGKLTLQSDLAPITPICHSAIDQIKAEAAQKSIQIEVNIAEALPYLMIDERRMFQVLVNLLQNAVKFTPNDGLISLIVKHNLDSILTEQTTTIQISVIDTGIGIEPQKIAKLFQPFNQFDKSYNRQNNGIGLGLAFVKRIVELHGGKVEVHSKLAEGSCFTVSLPCKV</sequence>
<dbReference type="CDD" id="cd17534">
    <property type="entry name" value="REC_DC-like"/>
    <property type="match status" value="1"/>
</dbReference>
<evidence type="ECO:0000256" key="2">
    <source>
        <dbReference type="ARBA" id="ARBA00012438"/>
    </source>
</evidence>
<evidence type="ECO:0000256" key="7">
    <source>
        <dbReference type="PROSITE-ProRule" id="PRU00169"/>
    </source>
</evidence>
<dbReference type="PANTHER" id="PTHR43047:SF63">
    <property type="entry name" value="HISTIDINE KINASE"/>
    <property type="match status" value="1"/>
</dbReference>
<dbReference type="InterPro" id="IPR011006">
    <property type="entry name" value="CheY-like_superfamily"/>
</dbReference>
<dbReference type="InterPro" id="IPR036890">
    <property type="entry name" value="HATPase_C_sf"/>
</dbReference>
<comment type="caution">
    <text evidence="10">The sequence shown here is derived from an EMBL/GenBank/DDBJ whole genome shotgun (WGS) entry which is preliminary data.</text>
</comment>
<dbReference type="InterPro" id="IPR001789">
    <property type="entry name" value="Sig_transdc_resp-reg_receiver"/>
</dbReference>
<keyword evidence="6" id="KW-0902">Two-component regulatory system</keyword>
<dbReference type="InterPro" id="IPR005467">
    <property type="entry name" value="His_kinase_dom"/>
</dbReference>
<dbReference type="PROSITE" id="PS50109">
    <property type="entry name" value="HIS_KIN"/>
    <property type="match status" value="1"/>
</dbReference>
<evidence type="ECO:0000259" key="8">
    <source>
        <dbReference type="PROSITE" id="PS50109"/>
    </source>
</evidence>
<dbReference type="SMART" id="SM00448">
    <property type="entry name" value="REC"/>
    <property type="match status" value="1"/>
</dbReference>
<gene>
    <name evidence="10" type="ORF">H6G05_20965</name>
</gene>
<dbReference type="Pfam" id="PF02518">
    <property type="entry name" value="HATPase_c"/>
    <property type="match status" value="1"/>
</dbReference>
<feature type="domain" description="Response regulatory" evidence="9">
    <location>
        <begin position="4"/>
        <end position="119"/>
    </location>
</feature>
<dbReference type="Pfam" id="PF00072">
    <property type="entry name" value="Response_reg"/>
    <property type="match status" value="1"/>
</dbReference>
<dbReference type="SMART" id="SM00387">
    <property type="entry name" value="HATPase_c"/>
    <property type="match status" value="1"/>
</dbReference>
<keyword evidence="4" id="KW-0808">Transferase</keyword>
<evidence type="ECO:0000256" key="3">
    <source>
        <dbReference type="ARBA" id="ARBA00022553"/>
    </source>
</evidence>
<reference evidence="10 11" key="1">
    <citation type="journal article" date="2020" name="ISME J.">
        <title>Comparative genomics reveals insights into cyanobacterial evolution and habitat adaptation.</title>
        <authorList>
            <person name="Chen M.Y."/>
            <person name="Teng W.K."/>
            <person name="Zhao L."/>
            <person name="Hu C.X."/>
            <person name="Zhou Y.K."/>
            <person name="Han B.P."/>
            <person name="Song L.R."/>
            <person name="Shu W.S."/>
        </authorList>
    </citation>
    <scope>NUCLEOTIDE SEQUENCE [LARGE SCALE GENOMIC DNA]</scope>
    <source>
        <strain evidence="10 11">FACHB-1050</strain>
    </source>
</reference>
<comment type="catalytic activity">
    <reaction evidence="1">
        <text>ATP + protein L-histidine = ADP + protein N-phospho-L-histidine.</text>
        <dbReference type="EC" id="2.7.13.3"/>
    </reaction>
</comment>
<dbReference type="PRINTS" id="PR00344">
    <property type="entry name" value="BCTRLSENSOR"/>
</dbReference>
<accession>A0ABR8CI80</accession>
<dbReference type="SUPFAM" id="SSF52172">
    <property type="entry name" value="CheY-like"/>
    <property type="match status" value="1"/>
</dbReference>
<protein>
    <recommendedName>
        <fullName evidence="2">histidine kinase</fullName>
        <ecNumber evidence="2">2.7.13.3</ecNumber>
    </recommendedName>
</protein>
<dbReference type="Gene3D" id="3.40.50.2300">
    <property type="match status" value="1"/>
</dbReference>
<dbReference type="PANTHER" id="PTHR43047">
    <property type="entry name" value="TWO-COMPONENT HISTIDINE PROTEIN KINASE"/>
    <property type="match status" value="1"/>
</dbReference>
<dbReference type="InterPro" id="IPR003661">
    <property type="entry name" value="HisK_dim/P_dom"/>
</dbReference>
<dbReference type="CDD" id="cd16922">
    <property type="entry name" value="HATPase_EvgS-ArcB-TorS-like"/>
    <property type="match status" value="1"/>
</dbReference>
<dbReference type="Pfam" id="PF00512">
    <property type="entry name" value="HisKA"/>
    <property type="match status" value="1"/>
</dbReference>
<evidence type="ECO:0000256" key="6">
    <source>
        <dbReference type="ARBA" id="ARBA00023012"/>
    </source>
</evidence>
<evidence type="ECO:0000256" key="5">
    <source>
        <dbReference type="ARBA" id="ARBA00022777"/>
    </source>
</evidence>
<proteinExistence type="predicted"/>
<dbReference type="InterPro" id="IPR004358">
    <property type="entry name" value="Sig_transdc_His_kin-like_C"/>
</dbReference>
<name>A0ABR8CI80_9CYAN</name>
<dbReference type="Gene3D" id="3.30.565.10">
    <property type="entry name" value="Histidine kinase-like ATPase, C-terminal domain"/>
    <property type="match status" value="1"/>
</dbReference>
<dbReference type="EC" id="2.7.13.3" evidence="2"/>
<organism evidence="10 11">
    <name type="scientific">Phormidium tenue FACHB-1050</name>
    <dbReference type="NCBI Taxonomy" id="2692857"/>
    <lineage>
        <taxon>Bacteria</taxon>
        <taxon>Bacillati</taxon>
        <taxon>Cyanobacteriota</taxon>
        <taxon>Cyanophyceae</taxon>
        <taxon>Oscillatoriophycideae</taxon>
        <taxon>Oscillatoriales</taxon>
        <taxon>Oscillatoriaceae</taxon>
        <taxon>Phormidium</taxon>
    </lineage>
</organism>
<dbReference type="InterPro" id="IPR003594">
    <property type="entry name" value="HATPase_dom"/>
</dbReference>
<keyword evidence="3 7" id="KW-0597">Phosphoprotein</keyword>
<dbReference type="CDD" id="cd00082">
    <property type="entry name" value="HisKA"/>
    <property type="match status" value="1"/>
</dbReference>
<dbReference type="PROSITE" id="PS50110">
    <property type="entry name" value="RESPONSE_REGULATORY"/>
    <property type="match status" value="1"/>
</dbReference>
<evidence type="ECO:0000256" key="4">
    <source>
        <dbReference type="ARBA" id="ARBA00022679"/>
    </source>
</evidence>
<keyword evidence="5" id="KW-0418">Kinase</keyword>
<dbReference type="EMBL" id="JACJQY010000047">
    <property type="protein sequence ID" value="MBD2319304.1"/>
    <property type="molecule type" value="Genomic_DNA"/>
</dbReference>
<dbReference type="Proteomes" id="UP000618445">
    <property type="component" value="Unassembled WGS sequence"/>
</dbReference>
<evidence type="ECO:0000259" key="9">
    <source>
        <dbReference type="PROSITE" id="PS50110"/>
    </source>
</evidence>
<dbReference type="SMART" id="SM00388">
    <property type="entry name" value="HisKA"/>
    <property type="match status" value="1"/>
</dbReference>
<dbReference type="RefSeq" id="WP_190581136.1">
    <property type="nucleotide sequence ID" value="NZ_CAWPQU010000042.1"/>
</dbReference>
<evidence type="ECO:0000313" key="10">
    <source>
        <dbReference type="EMBL" id="MBD2319304.1"/>
    </source>
</evidence>
<evidence type="ECO:0000313" key="11">
    <source>
        <dbReference type="Proteomes" id="UP000618445"/>
    </source>
</evidence>
<feature type="modified residue" description="4-aspartylphosphate" evidence="7">
    <location>
        <position position="54"/>
    </location>
</feature>